<dbReference type="Pfam" id="PF00651">
    <property type="entry name" value="BTB"/>
    <property type="match status" value="1"/>
</dbReference>
<dbReference type="GO" id="GO:0004185">
    <property type="term" value="F:serine-type carboxypeptidase activity"/>
    <property type="evidence" value="ECO:0007669"/>
    <property type="project" value="InterPro"/>
</dbReference>
<dbReference type="Pfam" id="PF00450">
    <property type="entry name" value="Peptidase_S10"/>
    <property type="match status" value="1"/>
</dbReference>
<evidence type="ECO:0000313" key="4">
    <source>
        <dbReference type="Proteomes" id="UP000005408"/>
    </source>
</evidence>
<dbReference type="CDD" id="cd18186">
    <property type="entry name" value="BTB_POZ_ZBTB_KLHL-like"/>
    <property type="match status" value="1"/>
</dbReference>
<dbReference type="SMART" id="SM00225">
    <property type="entry name" value="BTB"/>
    <property type="match status" value="1"/>
</dbReference>
<dbReference type="Proteomes" id="UP000005408">
    <property type="component" value="Unassembled WGS sequence"/>
</dbReference>
<evidence type="ECO:0000313" key="3">
    <source>
        <dbReference type="EnsemblMetazoa" id="G29245.4:cds"/>
    </source>
</evidence>
<dbReference type="InterPro" id="IPR011333">
    <property type="entry name" value="SKP1/BTB/POZ_sf"/>
</dbReference>
<dbReference type="InterPro" id="IPR029058">
    <property type="entry name" value="AB_hydrolase_fold"/>
</dbReference>
<dbReference type="Gene3D" id="3.40.50.12670">
    <property type="match status" value="1"/>
</dbReference>
<dbReference type="InterPro" id="IPR001563">
    <property type="entry name" value="Peptidase_S10"/>
</dbReference>
<evidence type="ECO:0000256" key="1">
    <source>
        <dbReference type="ARBA" id="ARBA00009431"/>
    </source>
</evidence>
<keyword evidence="4" id="KW-1185">Reference proteome</keyword>
<organism evidence="3 4">
    <name type="scientific">Magallana gigas</name>
    <name type="common">Pacific oyster</name>
    <name type="synonym">Crassostrea gigas</name>
    <dbReference type="NCBI Taxonomy" id="29159"/>
    <lineage>
        <taxon>Eukaryota</taxon>
        <taxon>Metazoa</taxon>
        <taxon>Spiralia</taxon>
        <taxon>Lophotrochozoa</taxon>
        <taxon>Mollusca</taxon>
        <taxon>Bivalvia</taxon>
        <taxon>Autobranchia</taxon>
        <taxon>Pteriomorphia</taxon>
        <taxon>Ostreida</taxon>
        <taxon>Ostreoidea</taxon>
        <taxon>Ostreidae</taxon>
        <taxon>Magallana</taxon>
    </lineage>
</organism>
<accession>A0A8W8LQN6</accession>
<dbReference type="PROSITE" id="PS50097">
    <property type="entry name" value="BTB"/>
    <property type="match status" value="1"/>
</dbReference>
<dbReference type="GO" id="GO:0006508">
    <property type="term" value="P:proteolysis"/>
    <property type="evidence" value="ECO:0007669"/>
    <property type="project" value="InterPro"/>
</dbReference>
<dbReference type="AlphaFoldDB" id="A0A8W8LQN6"/>
<dbReference type="EnsemblMetazoa" id="G29245.4">
    <property type="protein sequence ID" value="G29245.4:cds"/>
    <property type="gene ID" value="G29245"/>
</dbReference>
<dbReference type="PANTHER" id="PTHR47022">
    <property type="entry name" value="BTB AND MATH DOMAIN-CONTAINING PROTEIN 36-RELATED"/>
    <property type="match status" value="1"/>
</dbReference>
<proteinExistence type="inferred from homology"/>
<name>A0A8W8LQN6_MAGGI</name>
<dbReference type="InterPro" id="IPR000210">
    <property type="entry name" value="BTB/POZ_dom"/>
</dbReference>
<reference evidence="3" key="1">
    <citation type="submission" date="2022-08" db="UniProtKB">
        <authorList>
            <consortium name="EnsemblMetazoa"/>
        </authorList>
    </citation>
    <scope>IDENTIFICATION</scope>
    <source>
        <strain evidence="3">05x7-T-G4-1.051#20</strain>
    </source>
</reference>
<evidence type="ECO:0000259" key="2">
    <source>
        <dbReference type="PROSITE" id="PS50097"/>
    </source>
</evidence>
<feature type="domain" description="BTB" evidence="2">
    <location>
        <begin position="35"/>
        <end position="90"/>
    </location>
</feature>
<dbReference type="PANTHER" id="PTHR47022:SF1">
    <property type="entry name" value="BTB AND MATH DOMAIN-CONTAINING PROTEIN 36-RELATED"/>
    <property type="match status" value="1"/>
</dbReference>
<protein>
    <recommendedName>
        <fullName evidence="2">BTB domain-containing protein</fullName>
    </recommendedName>
</protein>
<sequence>MIKATANDKPLQDMDEHTKLDLNEVEPFADDENTTDVVLCVEEKRFHLSRGVLMLASPVFREMLNSNGEGTQIEISLPEESYKDFVLFLKCFSPTEYVKLYANKLVSQTSLHVAVYTGQLDVIVNTLGTLKWVSTLDIYGKYFKADGQPFPCPQQIKNTCGFVKTYKNFSIFWIMNAGHMVPKDNGAAGLEMVKRILRITKKQK</sequence>
<dbReference type="SUPFAM" id="SSF53474">
    <property type="entry name" value="alpha/beta-Hydrolases"/>
    <property type="match status" value="1"/>
</dbReference>
<dbReference type="SUPFAM" id="SSF54695">
    <property type="entry name" value="POZ domain"/>
    <property type="match status" value="1"/>
</dbReference>
<comment type="similarity">
    <text evidence="1">Belongs to the peptidase S10 family.</text>
</comment>